<sequence length="163" mass="18277">MKIQLSLRNEPETPVDRETVSKKEEKKKKELPSTQSDTRAKNIVPCSQDQSMSTSLSIKKKPTFSGLKAQDSLMIVNSEISLQPSQSAEKINEKTGWKENESTPLAMKIHDSDDKSAFVTAKAQDSLMVVNDLKPLQPSTSAEQTIWEKSEESKIARQKEIEL</sequence>
<name>A0A498SS86_ACAVI</name>
<feature type="compositionally biased region" description="Polar residues" evidence="1">
    <location>
        <begin position="45"/>
        <end position="55"/>
    </location>
</feature>
<feature type="region of interest" description="Disordered" evidence="1">
    <location>
        <begin position="138"/>
        <end position="163"/>
    </location>
</feature>
<evidence type="ECO:0000313" key="3">
    <source>
        <dbReference type="Proteomes" id="UP000276991"/>
    </source>
</evidence>
<dbReference type="OrthoDB" id="5834034at2759"/>
<reference evidence="2 3" key="1">
    <citation type="submission" date="2018-08" db="EMBL/GenBank/DDBJ databases">
        <authorList>
            <person name="Laetsch R D."/>
            <person name="Stevens L."/>
            <person name="Kumar S."/>
            <person name="Blaxter L. M."/>
        </authorList>
    </citation>
    <scope>NUCLEOTIDE SEQUENCE [LARGE SCALE GENOMIC DNA]</scope>
</reference>
<accession>A0A498SS86</accession>
<dbReference type="Proteomes" id="UP000276991">
    <property type="component" value="Unassembled WGS sequence"/>
</dbReference>
<dbReference type="AlphaFoldDB" id="A0A498SS86"/>
<proteinExistence type="predicted"/>
<keyword evidence="3" id="KW-1185">Reference proteome</keyword>
<feature type="region of interest" description="Disordered" evidence="1">
    <location>
        <begin position="1"/>
        <end position="55"/>
    </location>
</feature>
<evidence type="ECO:0000256" key="1">
    <source>
        <dbReference type="SAM" id="MobiDB-lite"/>
    </source>
</evidence>
<feature type="compositionally biased region" description="Basic and acidic residues" evidence="1">
    <location>
        <begin position="9"/>
        <end position="31"/>
    </location>
</feature>
<dbReference type="EMBL" id="UPTC01001530">
    <property type="protein sequence ID" value="VBB32083.1"/>
    <property type="molecule type" value="Genomic_DNA"/>
</dbReference>
<protein>
    <submittedName>
        <fullName evidence="2">Uncharacterized protein</fullName>
    </submittedName>
</protein>
<evidence type="ECO:0000313" key="2">
    <source>
        <dbReference type="EMBL" id="VBB32083.1"/>
    </source>
</evidence>
<gene>
    <name evidence="2" type="ORF">NAV_LOCUS6874</name>
</gene>
<feature type="compositionally biased region" description="Basic and acidic residues" evidence="1">
    <location>
        <begin position="146"/>
        <end position="163"/>
    </location>
</feature>
<organism evidence="2 3">
    <name type="scientific">Acanthocheilonema viteae</name>
    <name type="common">Filarial nematode worm</name>
    <name type="synonym">Dipetalonema viteae</name>
    <dbReference type="NCBI Taxonomy" id="6277"/>
    <lineage>
        <taxon>Eukaryota</taxon>
        <taxon>Metazoa</taxon>
        <taxon>Ecdysozoa</taxon>
        <taxon>Nematoda</taxon>
        <taxon>Chromadorea</taxon>
        <taxon>Rhabditida</taxon>
        <taxon>Spirurina</taxon>
        <taxon>Spiruromorpha</taxon>
        <taxon>Filarioidea</taxon>
        <taxon>Onchocercidae</taxon>
        <taxon>Acanthocheilonema</taxon>
    </lineage>
</organism>